<dbReference type="Pfam" id="PF00188">
    <property type="entry name" value="CAP"/>
    <property type="match status" value="1"/>
</dbReference>
<dbReference type="Gene3D" id="3.40.33.10">
    <property type="entry name" value="CAP"/>
    <property type="match status" value="1"/>
</dbReference>
<dbReference type="PANTHER" id="PTHR31157">
    <property type="entry name" value="SCP DOMAIN-CONTAINING PROTEIN"/>
    <property type="match status" value="1"/>
</dbReference>
<sequence>MVRFNILLLIALATLMTSCSTSSTTQEDELYKAVATTNEEVEISTIEQEVIDVVNEYRVSVGLNKVEFNSVAYGYANAHNEYMISEGVISHDNFDKRASNLSVEANADFVSENLGMDFTNANDILEAWKNSPTHKKVMEGDFKYTAVSVTADENGVLYFTQLFFQ</sequence>
<dbReference type="InterPro" id="IPR014044">
    <property type="entry name" value="CAP_dom"/>
</dbReference>
<dbReference type="EMBL" id="RCNR01000008">
    <property type="protein sequence ID" value="MUH35411.1"/>
    <property type="molecule type" value="Genomic_DNA"/>
</dbReference>
<accession>A0A7X2ZS57</accession>
<keyword evidence="1" id="KW-0732">Signal</keyword>
<evidence type="ECO:0000313" key="4">
    <source>
        <dbReference type="Proteomes" id="UP000540519"/>
    </source>
</evidence>
<dbReference type="InterPro" id="IPR035940">
    <property type="entry name" value="CAP_sf"/>
</dbReference>
<proteinExistence type="predicted"/>
<evidence type="ECO:0000313" key="3">
    <source>
        <dbReference type="EMBL" id="MUH35411.1"/>
    </source>
</evidence>
<dbReference type="CDD" id="cd05379">
    <property type="entry name" value="CAP_bacterial"/>
    <property type="match status" value="1"/>
</dbReference>
<organism evidence="3 4">
    <name type="scientific">Zobellia amurskyensis</name>
    <dbReference type="NCBI Taxonomy" id="248905"/>
    <lineage>
        <taxon>Bacteria</taxon>
        <taxon>Pseudomonadati</taxon>
        <taxon>Bacteroidota</taxon>
        <taxon>Flavobacteriia</taxon>
        <taxon>Flavobacteriales</taxon>
        <taxon>Flavobacteriaceae</taxon>
        <taxon>Zobellia</taxon>
    </lineage>
</organism>
<evidence type="ECO:0000256" key="1">
    <source>
        <dbReference type="SAM" id="SignalP"/>
    </source>
</evidence>
<name>A0A7X2ZS57_9FLAO</name>
<dbReference type="AlphaFoldDB" id="A0A7X2ZS57"/>
<evidence type="ECO:0000259" key="2">
    <source>
        <dbReference type="Pfam" id="PF00188"/>
    </source>
</evidence>
<keyword evidence="4" id="KW-1185">Reference proteome</keyword>
<feature type="domain" description="SCP" evidence="2">
    <location>
        <begin position="52"/>
        <end position="163"/>
    </location>
</feature>
<feature type="chain" id="PRO_5031189962" evidence="1">
    <location>
        <begin position="24"/>
        <end position="165"/>
    </location>
</feature>
<dbReference type="RefSeq" id="WP_155599247.1">
    <property type="nucleotide sequence ID" value="NZ_RCNR01000008.1"/>
</dbReference>
<gene>
    <name evidence="3" type="ORF">D9O36_06130</name>
</gene>
<dbReference type="PROSITE" id="PS51257">
    <property type="entry name" value="PROKAR_LIPOPROTEIN"/>
    <property type="match status" value="1"/>
</dbReference>
<dbReference type="Proteomes" id="UP000540519">
    <property type="component" value="Unassembled WGS sequence"/>
</dbReference>
<dbReference type="SUPFAM" id="SSF55797">
    <property type="entry name" value="PR-1-like"/>
    <property type="match status" value="1"/>
</dbReference>
<comment type="caution">
    <text evidence="3">The sequence shown here is derived from an EMBL/GenBank/DDBJ whole genome shotgun (WGS) entry which is preliminary data.</text>
</comment>
<protein>
    <submittedName>
        <fullName evidence="3">CAP domain-containing protein</fullName>
    </submittedName>
</protein>
<reference evidence="3 4" key="1">
    <citation type="journal article" date="2019" name="Mar. Drugs">
        <title>Comparative Genomics and CAZyme Genome Repertoires of Marine Zobellia amurskyensis KMM 3526(T) and Zobellia laminariae KMM 3676(T).</title>
        <authorList>
            <person name="Chernysheva N."/>
            <person name="Bystritskaya E."/>
            <person name="Stenkova A."/>
            <person name="Golovkin I."/>
            <person name="Nedashkovskaya O."/>
            <person name="Isaeva M."/>
        </authorList>
    </citation>
    <scope>NUCLEOTIDE SEQUENCE [LARGE SCALE GENOMIC DNA]</scope>
    <source>
        <strain evidence="3 4">KMM 3526</strain>
    </source>
</reference>
<feature type="signal peptide" evidence="1">
    <location>
        <begin position="1"/>
        <end position="23"/>
    </location>
</feature>
<dbReference type="OrthoDB" id="982527at2"/>
<dbReference type="PANTHER" id="PTHR31157:SF1">
    <property type="entry name" value="SCP DOMAIN-CONTAINING PROTEIN"/>
    <property type="match status" value="1"/>
</dbReference>